<keyword evidence="2" id="KW-1185">Reference proteome</keyword>
<dbReference type="EMBL" id="CP001843">
    <property type="protein sequence ID" value="AEF83668.1"/>
    <property type="molecule type" value="Genomic_DNA"/>
</dbReference>
<evidence type="ECO:0000313" key="2">
    <source>
        <dbReference type="Proteomes" id="UP000009223"/>
    </source>
</evidence>
<organism evidence="1 2">
    <name type="scientific">Treponema primitia (strain ATCC BAA-887 / DSM 12427 / ZAS-2)</name>
    <dbReference type="NCBI Taxonomy" id="545694"/>
    <lineage>
        <taxon>Bacteria</taxon>
        <taxon>Pseudomonadati</taxon>
        <taxon>Spirochaetota</taxon>
        <taxon>Spirochaetia</taxon>
        <taxon>Spirochaetales</taxon>
        <taxon>Treponemataceae</taxon>
        <taxon>Treponema</taxon>
    </lineage>
</organism>
<dbReference type="HOGENOM" id="CLU_2290445_0_0_12"/>
<accession>F5YJN2</accession>
<reference evidence="1 2" key="2">
    <citation type="journal article" date="2011" name="ISME J.">
        <title>RNA-seq reveals cooperative metabolic interactions between two termite-gut spirochete species in co-culture.</title>
        <authorList>
            <person name="Rosenthal A.Z."/>
            <person name="Matson E.G."/>
            <person name="Eldar A."/>
            <person name="Leadbetter J.R."/>
        </authorList>
    </citation>
    <scope>NUCLEOTIDE SEQUENCE [LARGE SCALE GENOMIC DNA]</scope>
    <source>
        <strain evidence="2">ATCC BAA-887 / DSM 12427 / ZAS-2</strain>
    </source>
</reference>
<dbReference type="InterPro" id="IPR036515">
    <property type="entry name" value="Transposase_17_sf"/>
</dbReference>
<dbReference type="Proteomes" id="UP000009223">
    <property type="component" value="Chromosome"/>
</dbReference>
<evidence type="ECO:0008006" key="3">
    <source>
        <dbReference type="Google" id="ProtNLM"/>
    </source>
</evidence>
<gene>
    <name evidence="1" type="ordered locus">TREPR_3379</name>
</gene>
<dbReference type="GO" id="GO:0003677">
    <property type="term" value="F:DNA binding"/>
    <property type="evidence" value="ECO:0007669"/>
    <property type="project" value="InterPro"/>
</dbReference>
<sequence length="101" mass="11847">MQWILSVFAMAWNRKHLVSGHVWGERFFSKVLDSIRDFIKTFIYVIQNPINAQIVGRADEWEFGGLWHFKEGNCEILEGLPGLTLGMYHLYYRLLIINADT</sequence>
<proteinExistence type="predicted"/>
<protein>
    <recommendedName>
        <fullName evidence="3">Transposase</fullName>
    </recommendedName>
</protein>
<name>F5YJN2_TREPZ</name>
<evidence type="ECO:0000313" key="1">
    <source>
        <dbReference type="EMBL" id="AEF83668.1"/>
    </source>
</evidence>
<dbReference type="Gene3D" id="3.30.70.1290">
    <property type="entry name" value="Transposase IS200-like"/>
    <property type="match status" value="1"/>
</dbReference>
<dbReference type="STRING" id="545694.TREPR_3379"/>
<dbReference type="AlphaFoldDB" id="F5YJN2"/>
<dbReference type="GO" id="GO:0004803">
    <property type="term" value="F:transposase activity"/>
    <property type="evidence" value="ECO:0007669"/>
    <property type="project" value="InterPro"/>
</dbReference>
<dbReference type="SUPFAM" id="SSF143422">
    <property type="entry name" value="Transposase IS200-like"/>
    <property type="match status" value="1"/>
</dbReference>
<reference evidence="2" key="1">
    <citation type="submission" date="2009-12" db="EMBL/GenBank/DDBJ databases">
        <title>Complete sequence of Treponema primitia strain ZAS-2.</title>
        <authorList>
            <person name="Tetu S.G."/>
            <person name="Matson E."/>
            <person name="Ren Q."/>
            <person name="Seshadri R."/>
            <person name="Elbourne L."/>
            <person name="Hassan K.A."/>
            <person name="Durkin A."/>
            <person name="Radune D."/>
            <person name="Mohamoud Y."/>
            <person name="Shay R."/>
            <person name="Jin S."/>
            <person name="Zhang X."/>
            <person name="Lucey K."/>
            <person name="Ballor N.R."/>
            <person name="Ottesen E."/>
            <person name="Rosenthal R."/>
            <person name="Allen A."/>
            <person name="Leadbetter J.R."/>
            <person name="Paulsen I.T."/>
        </authorList>
    </citation>
    <scope>NUCLEOTIDE SEQUENCE [LARGE SCALE GENOMIC DNA]</scope>
    <source>
        <strain evidence="2">ATCC BAA-887 / DSM 12427 / ZAS-2</strain>
    </source>
</reference>
<dbReference type="GO" id="GO:0006313">
    <property type="term" value="P:DNA transposition"/>
    <property type="evidence" value="ECO:0007669"/>
    <property type="project" value="InterPro"/>
</dbReference>
<dbReference type="KEGG" id="tpi:TREPR_3379"/>